<sequence>MHNVKRVRQSKEALEAHKLKEQSKIRDYLALTDDVVGRKKQNDWSNEAFQATTKLLQINPEFYTVWNYRRHILLNGIFPQSTPEKIKNLLADDLAMTMAALKIHPKVYWIWNHREWCLNKVPRGPGTKEEGDPHGWEKEFWKTELFVVEKLLDADSRNFHAWSYRRVVLASLPTPRPDSAELTYTTRKIESNFSNFSAWHQRSKVLSSLWVKGELDPVVSKQEEFELAHNAMYTDPKDQSVWIYHRWLIGSGDNKQVLDREIEIIQSLLEEETDSKWCMESLVHYKRLLLQNYATIVDTSVLRRDCIQLLKQLRDVDPSRQARYHEIGASSSPIFKIMF</sequence>
<comment type="catalytic activity">
    <reaction evidence="8 9">
        <text>geranylgeranyl diphosphate + L-cysteinyl-[protein] = S-geranylgeranyl-L-cysteinyl-[protein] + diphosphate</text>
        <dbReference type="Rhea" id="RHEA:21240"/>
        <dbReference type="Rhea" id="RHEA-COMP:10131"/>
        <dbReference type="Rhea" id="RHEA-COMP:11537"/>
        <dbReference type="ChEBI" id="CHEBI:29950"/>
        <dbReference type="ChEBI" id="CHEBI:33019"/>
        <dbReference type="ChEBI" id="CHEBI:57533"/>
        <dbReference type="ChEBI" id="CHEBI:86021"/>
        <dbReference type="EC" id="2.5.1.60"/>
    </reaction>
</comment>
<keyword evidence="5 9" id="KW-0808">Transferase</keyword>
<dbReference type="Gene3D" id="1.25.40.120">
    <property type="entry name" value="Protein prenylyltransferase"/>
    <property type="match status" value="1"/>
</dbReference>
<dbReference type="OrthoDB" id="1658at2759"/>
<evidence type="ECO:0000313" key="10">
    <source>
        <dbReference type="EMBL" id="KAF5391749.1"/>
    </source>
</evidence>
<keyword evidence="11" id="KW-1185">Reference proteome</keyword>
<organism evidence="10 11">
    <name type="scientific">Collybiopsis confluens</name>
    <dbReference type="NCBI Taxonomy" id="2823264"/>
    <lineage>
        <taxon>Eukaryota</taxon>
        <taxon>Fungi</taxon>
        <taxon>Dikarya</taxon>
        <taxon>Basidiomycota</taxon>
        <taxon>Agaricomycotina</taxon>
        <taxon>Agaricomycetes</taxon>
        <taxon>Agaricomycetidae</taxon>
        <taxon>Agaricales</taxon>
        <taxon>Marasmiineae</taxon>
        <taxon>Omphalotaceae</taxon>
        <taxon>Collybiopsis</taxon>
    </lineage>
</organism>
<dbReference type="GO" id="GO:0005968">
    <property type="term" value="C:Rab-protein geranylgeranyltransferase complex"/>
    <property type="evidence" value="ECO:0007669"/>
    <property type="project" value="TreeGrafter"/>
</dbReference>
<keyword evidence="4 9" id="KW-0637">Prenyltransferase</keyword>
<dbReference type="GO" id="GO:0004663">
    <property type="term" value="F:Rab geranylgeranyltransferase activity"/>
    <property type="evidence" value="ECO:0007669"/>
    <property type="project" value="UniProtKB-UniRule"/>
</dbReference>
<comment type="function">
    <text evidence="9">Catalyzes the transfer of a geranyl-geranyl moiety from geranyl-geranyl pyrophosphate to cysteines occuring in specific C-terminal amino acid sequences.</text>
</comment>
<dbReference type="InterPro" id="IPR002088">
    <property type="entry name" value="Prenyl_trans_a"/>
</dbReference>
<protein>
    <recommendedName>
        <fullName evidence="3 9">Geranylgeranyl transferase type-2 subunit alpha</fullName>
        <ecNumber evidence="2 9">2.5.1.60</ecNumber>
    </recommendedName>
    <alternativeName>
        <fullName evidence="7 9">Geranylgeranyl transferase type II subunit alpha</fullName>
    </alternativeName>
</protein>
<proteinExistence type="inferred from homology"/>
<evidence type="ECO:0000256" key="3">
    <source>
        <dbReference type="ARBA" id="ARBA00014772"/>
    </source>
</evidence>
<evidence type="ECO:0000256" key="2">
    <source>
        <dbReference type="ARBA" id="ARBA00012656"/>
    </source>
</evidence>
<name>A0A8H5MFB3_9AGAR</name>
<evidence type="ECO:0000256" key="7">
    <source>
        <dbReference type="ARBA" id="ARBA00031267"/>
    </source>
</evidence>
<dbReference type="Proteomes" id="UP000518752">
    <property type="component" value="Unassembled WGS sequence"/>
</dbReference>
<comment type="similarity">
    <text evidence="1 9">Belongs to the protein prenyltransferase subunit alpha family.</text>
</comment>
<dbReference type="PANTHER" id="PTHR11129:SF2">
    <property type="entry name" value="GERANYLGERANYL TRANSFERASE TYPE-2 SUBUNIT ALPHA"/>
    <property type="match status" value="1"/>
</dbReference>
<accession>A0A8H5MFB3</accession>
<dbReference type="Pfam" id="PF01239">
    <property type="entry name" value="PPTA"/>
    <property type="match status" value="5"/>
</dbReference>
<dbReference type="AlphaFoldDB" id="A0A8H5MFB3"/>
<dbReference type="PANTHER" id="PTHR11129">
    <property type="entry name" value="PROTEIN FARNESYLTRANSFERASE ALPHA SUBUNIT/RAB GERANYLGERANYL TRANSFERASE ALPHA SUBUNIT"/>
    <property type="match status" value="1"/>
</dbReference>
<evidence type="ECO:0000256" key="8">
    <source>
        <dbReference type="ARBA" id="ARBA00047658"/>
    </source>
</evidence>
<evidence type="ECO:0000256" key="9">
    <source>
        <dbReference type="RuleBase" id="RU367120"/>
    </source>
</evidence>
<evidence type="ECO:0000256" key="1">
    <source>
        <dbReference type="ARBA" id="ARBA00006734"/>
    </source>
</evidence>
<dbReference type="FunFam" id="1.25.40.120:FF:000035">
    <property type="entry name" value="Geranylgeranyl transferase type-2 subunit alpha"/>
    <property type="match status" value="1"/>
</dbReference>
<gene>
    <name evidence="10" type="ORF">D9757_001752</name>
</gene>
<keyword evidence="6" id="KW-0677">Repeat</keyword>
<dbReference type="EC" id="2.5.1.60" evidence="2 9"/>
<comment type="caution">
    <text evidence="10">The sequence shown here is derived from an EMBL/GenBank/DDBJ whole genome shotgun (WGS) entry which is preliminary data.</text>
</comment>
<dbReference type="EMBL" id="JAACJN010000008">
    <property type="protein sequence ID" value="KAF5391749.1"/>
    <property type="molecule type" value="Genomic_DNA"/>
</dbReference>
<evidence type="ECO:0000313" key="11">
    <source>
        <dbReference type="Proteomes" id="UP000518752"/>
    </source>
</evidence>
<evidence type="ECO:0000256" key="5">
    <source>
        <dbReference type="ARBA" id="ARBA00022679"/>
    </source>
</evidence>
<dbReference type="SUPFAM" id="SSF48439">
    <property type="entry name" value="Protein prenylyltransferase"/>
    <property type="match status" value="1"/>
</dbReference>
<dbReference type="PROSITE" id="PS51147">
    <property type="entry name" value="PFTA"/>
    <property type="match status" value="5"/>
</dbReference>
<dbReference type="GO" id="GO:0097354">
    <property type="term" value="P:prenylation"/>
    <property type="evidence" value="ECO:0007669"/>
    <property type="project" value="UniProtKB-UniRule"/>
</dbReference>
<evidence type="ECO:0000256" key="4">
    <source>
        <dbReference type="ARBA" id="ARBA00022602"/>
    </source>
</evidence>
<reference evidence="10 11" key="1">
    <citation type="journal article" date="2020" name="ISME J.">
        <title>Uncovering the hidden diversity of litter-decomposition mechanisms in mushroom-forming fungi.</title>
        <authorList>
            <person name="Floudas D."/>
            <person name="Bentzer J."/>
            <person name="Ahren D."/>
            <person name="Johansson T."/>
            <person name="Persson P."/>
            <person name="Tunlid A."/>
        </authorList>
    </citation>
    <scope>NUCLEOTIDE SEQUENCE [LARGE SCALE GENOMIC DNA]</scope>
    <source>
        <strain evidence="10 11">CBS 406.79</strain>
    </source>
</reference>
<evidence type="ECO:0000256" key="6">
    <source>
        <dbReference type="ARBA" id="ARBA00022737"/>
    </source>
</evidence>